<keyword evidence="6" id="KW-0552">Olfaction</keyword>
<dbReference type="EMBL" id="CADEPM010000001">
    <property type="protein sequence ID" value="CAB3398748.1"/>
    <property type="molecule type" value="Genomic_DNA"/>
</dbReference>
<feature type="transmembrane region" description="Helical" evidence="19">
    <location>
        <begin position="280"/>
        <end position="304"/>
    </location>
</feature>
<evidence type="ECO:0000256" key="12">
    <source>
        <dbReference type="ARBA" id="ARBA00023273"/>
    </source>
</evidence>
<comment type="function">
    <text evidence="13">An odorant receptor which affects chemotaxis to the volatile odorant diacetyl. Specifies AWA neuronal cell fate via the odr-7 pathway.</text>
</comment>
<name>A0A8S1ELT7_9PELO</name>
<feature type="transmembrane region" description="Helical" evidence="19">
    <location>
        <begin position="131"/>
        <end position="152"/>
    </location>
</feature>
<keyword evidence="8" id="KW-0969">Cilium</keyword>
<feature type="chain" id="PRO_5035943805" description="Serpentine receptor class r-10" evidence="20">
    <location>
        <begin position="17"/>
        <end position="327"/>
    </location>
</feature>
<protein>
    <recommendedName>
        <fullName evidence="16">Serpentine receptor class r-10</fullName>
    </recommendedName>
    <alternativeName>
        <fullName evidence="17">Odorant response abnormal protein 10</fullName>
    </alternativeName>
    <alternativeName>
        <fullName evidence="18">Olfactory receptor 10</fullName>
    </alternativeName>
</protein>
<organism evidence="21 22">
    <name type="scientific">Caenorhabditis bovis</name>
    <dbReference type="NCBI Taxonomy" id="2654633"/>
    <lineage>
        <taxon>Eukaryota</taxon>
        <taxon>Metazoa</taxon>
        <taxon>Ecdysozoa</taxon>
        <taxon>Nematoda</taxon>
        <taxon>Chromadorea</taxon>
        <taxon>Rhabditida</taxon>
        <taxon>Rhabditina</taxon>
        <taxon>Rhabditomorpha</taxon>
        <taxon>Rhabditoidea</taxon>
        <taxon>Rhabditidae</taxon>
        <taxon>Peloderinae</taxon>
        <taxon>Caenorhabditis</taxon>
    </lineage>
</organism>
<evidence type="ECO:0000256" key="15">
    <source>
        <dbReference type="ARBA" id="ARBA00064300"/>
    </source>
</evidence>
<evidence type="ECO:0000256" key="5">
    <source>
        <dbReference type="ARBA" id="ARBA00022692"/>
    </source>
</evidence>
<evidence type="ECO:0000256" key="19">
    <source>
        <dbReference type="SAM" id="Phobius"/>
    </source>
</evidence>
<evidence type="ECO:0000256" key="4">
    <source>
        <dbReference type="ARBA" id="ARBA00022606"/>
    </source>
</evidence>
<proteinExistence type="inferred from homology"/>
<evidence type="ECO:0000256" key="3">
    <source>
        <dbReference type="ARBA" id="ARBA00022500"/>
    </source>
</evidence>
<feature type="transmembrane region" description="Helical" evidence="19">
    <location>
        <begin position="6"/>
        <end position="28"/>
    </location>
</feature>
<sequence>MLSLLQLIHYIAFVGAQLTNSLCLYLIYAKSCANFGRYRVMMIMFNVYSMIYALVHLLTQPVMHMELAGTLFFIDSFDFIKFNRAIGVPIGVIYCGSFTFCLAIFAVNFFYRYLAVCHPKQLRLFDGWRVYLTLIPSFLAFAAFGGGAWYGFTPEPWKNDYYRDSLRDAYNETVDELSYIIVVYYVRDERHQRVWQWGCIAGGIGGFGSEIVCFATIAVCAAKTYTKMHAVSSHMSAKTKEMNRQLFWALALQTFLPMVTMYIPYCVAIAFPIFEIHVGRIANTIGCYFAIYPATDPIIAIIIIKPFRQAILCRETKKSHVASTGNS</sequence>
<dbReference type="GO" id="GO:0006935">
    <property type="term" value="P:chemotaxis"/>
    <property type="evidence" value="ECO:0007669"/>
    <property type="project" value="UniProtKB-KW"/>
</dbReference>
<reference evidence="21 22" key="1">
    <citation type="submission" date="2020-04" db="EMBL/GenBank/DDBJ databases">
        <authorList>
            <person name="Laetsch R D."/>
            <person name="Stevens L."/>
            <person name="Kumar S."/>
            <person name="Blaxter L. M."/>
        </authorList>
    </citation>
    <scope>NUCLEOTIDE SEQUENCE [LARGE SCALE GENOMIC DNA]</scope>
</reference>
<dbReference type="FunFam" id="1.20.1070.10:FF:000128">
    <property type="entry name" value="Seven TM Receptor"/>
    <property type="match status" value="1"/>
</dbReference>
<keyword evidence="11" id="KW-0325">Glycoprotein</keyword>
<keyword evidence="7 19" id="KW-1133">Transmembrane helix</keyword>
<feature type="signal peptide" evidence="20">
    <location>
        <begin position="1"/>
        <end position="16"/>
    </location>
</feature>
<dbReference type="PANTHER" id="PTHR22943:SF248">
    <property type="entry name" value="SEVEN TM RECEPTOR"/>
    <property type="match status" value="1"/>
</dbReference>
<gene>
    <name evidence="21" type="ORF">CBOVIS_LOCUS1988</name>
</gene>
<evidence type="ECO:0000256" key="9">
    <source>
        <dbReference type="ARBA" id="ARBA00023136"/>
    </source>
</evidence>
<feature type="transmembrane region" description="Helical" evidence="19">
    <location>
        <begin position="86"/>
        <end position="111"/>
    </location>
</feature>
<evidence type="ECO:0000256" key="11">
    <source>
        <dbReference type="ARBA" id="ARBA00023180"/>
    </source>
</evidence>
<dbReference type="Gene3D" id="1.20.1070.10">
    <property type="entry name" value="Rhodopsin 7-helix transmembrane proteins"/>
    <property type="match status" value="1"/>
</dbReference>
<evidence type="ECO:0000256" key="14">
    <source>
        <dbReference type="ARBA" id="ARBA00061678"/>
    </source>
</evidence>
<feature type="transmembrane region" description="Helical" evidence="19">
    <location>
        <begin position="246"/>
        <end position="274"/>
    </location>
</feature>
<keyword evidence="10" id="KW-0675">Receptor</keyword>
<comment type="caution">
    <text evidence="21">The sequence shown here is derived from an EMBL/GenBank/DDBJ whole genome shotgun (WGS) entry which is preliminary data.</text>
</comment>
<keyword evidence="20" id="KW-0732">Signal</keyword>
<evidence type="ECO:0000256" key="16">
    <source>
        <dbReference type="ARBA" id="ARBA00067967"/>
    </source>
</evidence>
<evidence type="ECO:0000256" key="10">
    <source>
        <dbReference type="ARBA" id="ARBA00023170"/>
    </source>
</evidence>
<evidence type="ECO:0000256" key="20">
    <source>
        <dbReference type="SAM" id="SignalP"/>
    </source>
</evidence>
<comment type="subunit">
    <text evidence="15">Interacts with odr-4.</text>
</comment>
<accession>A0A8S1ELT7</accession>
<evidence type="ECO:0000313" key="21">
    <source>
        <dbReference type="EMBL" id="CAB3398748.1"/>
    </source>
</evidence>
<evidence type="ECO:0000256" key="8">
    <source>
        <dbReference type="ARBA" id="ARBA00023069"/>
    </source>
</evidence>
<comment type="subcellular location">
    <subcellularLocation>
        <location evidence="1">Cell projection</location>
        <location evidence="1">Cilium membrane</location>
        <topology evidence="1">Multi-pass membrane protein</topology>
    </subcellularLocation>
</comment>
<keyword evidence="12" id="KW-0966">Cell projection</keyword>
<evidence type="ECO:0000256" key="2">
    <source>
        <dbReference type="ARBA" id="ARBA00022475"/>
    </source>
</evidence>
<dbReference type="PANTHER" id="PTHR22943">
    <property type="entry name" value="7-TRANSMEMBRANE DOMAIN RECEPTOR C.ELEGANS"/>
    <property type="match status" value="1"/>
</dbReference>
<dbReference type="InterPro" id="IPR019428">
    <property type="entry name" value="7TM_GPCR_serpentine_rcpt_Str"/>
</dbReference>
<dbReference type="Pfam" id="PF10326">
    <property type="entry name" value="7TM_GPCR_Str"/>
    <property type="match status" value="1"/>
</dbReference>
<dbReference type="Proteomes" id="UP000494206">
    <property type="component" value="Unassembled WGS sequence"/>
</dbReference>
<keyword evidence="9 19" id="KW-0472">Membrane</keyword>
<keyword evidence="5 19" id="KW-0812">Transmembrane</keyword>
<keyword evidence="3" id="KW-0145">Chemotaxis</keyword>
<dbReference type="AlphaFoldDB" id="A0A8S1ELT7"/>
<dbReference type="GO" id="GO:0042048">
    <property type="term" value="P:olfactory behavior"/>
    <property type="evidence" value="ECO:0007669"/>
    <property type="project" value="TreeGrafter"/>
</dbReference>
<evidence type="ECO:0000256" key="13">
    <source>
        <dbReference type="ARBA" id="ARBA00054965"/>
    </source>
</evidence>
<dbReference type="SUPFAM" id="SSF81321">
    <property type="entry name" value="Family A G protein-coupled receptor-like"/>
    <property type="match status" value="1"/>
</dbReference>
<keyword evidence="22" id="KW-1185">Reference proteome</keyword>
<evidence type="ECO:0000256" key="7">
    <source>
        <dbReference type="ARBA" id="ARBA00022989"/>
    </source>
</evidence>
<evidence type="ECO:0000256" key="18">
    <source>
        <dbReference type="ARBA" id="ARBA00082489"/>
    </source>
</evidence>
<keyword evidence="2" id="KW-1003">Cell membrane</keyword>
<dbReference type="OrthoDB" id="5780350at2759"/>
<dbReference type="GO" id="GO:0060170">
    <property type="term" value="C:ciliary membrane"/>
    <property type="evidence" value="ECO:0007669"/>
    <property type="project" value="UniProtKB-SubCell"/>
</dbReference>
<dbReference type="GO" id="GO:0038022">
    <property type="term" value="F:G protein-coupled olfactory receptor activity"/>
    <property type="evidence" value="ECO:0007669"/>
    <property type="project" value="TreeGrafter"/>
</dbReference>
<evidence type="ECO:0000256" key="6">
    <source>
        <dbReference type="ARBA" id="ARBA00022725"/>
    </source>
</evidence>
<feature type="transmembrane region" description="Helical" evidence="19">
    <location>
        <begin position="40"/>
        <end position="59"/>
    </location>
</feature>
<evidence type="ECO:0000256" key="1">
    <source>
        <dbReference type="ARBA" id="ARBA00004272"/>
    </source>
</evidence>
<evidence type="ECO:0000256" key="17">
    <source>
        <dbReference type="ARBA" id="ARBA00078653"/>
    </source>
</evidence>
<comment type="similarity">
    <text evidence="14">Belongs to the nematode receptor-like protein str family.</text>
</comment>
<feature type="transmembrane region" description="Helical" evidence="19">
    <location>
        <begin position="194"/>
        <end position="225"/>
    </location>
</feature>
<evidence type="ECO:0000313" key="22">
    <source>
        <dbReference type="Proteomes" id="UP000494206"/>
    </source>
</evidence>
<keyword evidence="4" id="KW-0716">Sensory transduction</keyword>